<accession>A0AAD5YPU6</accession>
<name>A0AAD5YPU6_9AGAR</name>
<keyword evidence="2" id="KW-0812">Transmembrane</keyword>
<feature type="compositionally biased region" description="Acidic residues" evidence="1">
    <location>
        <begin position="483"/>
        <end position="494"/>
    </location>
</feature>
<reference evidence="3" key="1">
    <citation type="submission" date="2022-07" db="EMBL/GenBank/DDBJ databases">
        <title>Genome Sequence of Leucocoprinus birnbaumii.</title>
        <authorList>
            <person name="Buettner E."/>
        </authorList>
    </citation>
    <scope>NUCLEOTIDE SEQUENCE</scope>
    <source>
        <strain evidence="3">VT141</strain>
    </source>
</reference>
<keyword evidence="2" id="KW-1133">Transmembrane helix</keyword>
<comment type="caution">
    <text evidence="3">The sequence shown here is derived from an EMBL/GenBank/DDBJ whole genome shotgun (WGS) entry which is preliminary data.</text>
</comment>
<keyword evidence="4" id="KW-1185">Reference proteome</keyword>
<dbReference type="EMBL" id="JANIEX010001896">
    <property type="protein sequence ID" value="KAJ3553571.1"/>
    <property type="molecule type" value="Genomic_DNA"/>
</dbReference>
<dbReference type="AlphaFoldDB" id="A0AAD5YPU6"/>
<organism evidence="3 4">
    <name type="scientific">Leucocoprinus birnbaumii</name>
    <dbReference type="NCBI Taxonomy" id="56174"/>
    <lineage>
        <taxon>Eukaryota</taxon>
        <taxon>Fungi</taxon>
        <taxon>Dikarya</taxon>
        <taxon>Basidiomycota</taxon>
        <taxon>Agaricomycotina</taxon>
        <taxon>Agaricomycetes</taxon>
        <taxon>Agaricomycetidae</taxon>
        <taxon>Agaricales</taxon>
        <taxon>Agaricineae</taxon>
        <taxon>Agaricaceae</taxon>
        <taxon>Leucocoprinus</taxon>
    </lineage>
</organism>
<proteinExistence type="predicted"/>
<feature type="region of interest" description="Disordered" evidence="1">
    <location>
        <begin position="480"/>
        <end position="513"/>
    </location>
</feature>
<feature type="compositionally biased region" description="Polar residues" evidence="1">
    <location>
        <begin position="496"/>
        <end position="510"/>
    </location>
</feature>
<evidence type="ECO:0000313" key="4">
    <source>
        <dbReference type="Proteomes" id="UP001213000"/>
    </source>
</evidence>
<feature type="transmembrane region" description="Helical" evidence="2">
    <location>
        <begin position="1088"/>
        <end position="1111"/>
    </location>
</feature>
<feature type="region of interest" description="Disordered" evidence="1">
    <location>
        <begin position="291"/>
        <end position="311"/>
    </location>
</feature>
<protein>
    <submittedName>
        <fullName evidence="3">Uncharacterized protein</fullName>
    </submittedName>
</protein>
<keyword evidence="2" id="KW-0472">Membrane</keyword>
<evidence type="ECO:0000256" key="2">
    <source>
        <dbReference type="SAM" id="Phobius"/>
    </source>
</evidence>
<feature type="transmembrane region" description="Helical" evidence="2">
    <location>
        <begin position="980"/>
        <end position="1004"/>
    </location>
</feature>
<evidence type="ECO:0000313" key="3">
    <source>
        <dbReference type="EMBL" id="KAJ3553571.1"/>
    </source>
</evidence>
<evidence type="ECO:0000256" key="1">
    <source>
        <dbReference type="SAM" id="MobiDB-lite"/>
    </source>
</evidence>
<dbReference type="Proteomes" id="UP001213000">
    <property type="component" value="Unassembled WGS sequence"/>
</dbReference>
<feature type="compositionally biased region" description="Low complexity" evidence="1">
    <location>
        <begin position="300"/>
        <end position="310"/>
    </location>
</feature>
<sequence length="1148" mass="130592">MDGCTWVVGNDIWFSPNATYFPGVPPSQHQPANSSSTRSLVDHQAPPQFVPLESKASDFQAPHWWRCNMEWMAFVPRQRVVYQGIWFETLACIPDRLPDVSPVRGHPLYQLPPRLRVTWDEAEKLLVKASQHLSKENKLSYVKPFQPSAWGYSDTFSSHQEALRHIEEGRDWFAMWLGILYWLVRRTPEGEGYIEGLKPKTWVIMLIRYTLKQREVDLLRLNPLLQRGWKVDRVGVFLHNPLHADGQPAAEWFIHQGIPVWYRWGEAERLMPFSVSYRLVAPSTECMREAQSQFEENQLSATTAPSASSPQFYSTFSDNPVSYSYDLDFQHSTTPNSHTSSLITHTPIKSASIEDPPAPMDPDTATVEKRASEDAEKRQWARETWEAWKTKLIRHRERHLKSETEEQKQRRLNWERRPPTSSAMVFEWDWSYDLTAFVPRLVRADDRVEIIKEHKKYGEAIYDSIENQWHCCPSLEAPKDLYEDSEGSDTDMEDSGGTSETVQSGAVSSENMKRSLQILQQDTRERGESSDNIMEILTLQFGPQRTKSLVRAIGLCPIEPDNPFFKSELAHACTDFLECFLKWESGPNSDSWDISLDNRLTLHFSRRLSSIQRVTSDRCTLYMFDFAALFISRLNDQLDEEQLALELVRSGVPFRTLQEECLLTPTSTLQELPSQPSLRIDDHTFDTNDYKFFLKRCESVFATTRGRAALLRGGIVWRLAVDYIPASLAVSGPSGLYSNPQYMFKAMDSSGIVYVDDELTTEEYDVICGLYRYLPTKKAKHETHLSWFPSLSLFENCRLNIRRWSQQCEELYQHRVAALQGKDVSSDKWRAPFSSTEWKKHIRGYTESRNAYQELEKQSAAFIVTEVGGLIIEQSAYNTENTFSQNYGLGSEQQEHVRTSGSEQQAYVHGGDSSSRWELDADCEGEGHGDEPLLKHRCFEASSGISETPVRFRRSPLFMITIKLVPSVFISDSLSLITNALFFIIHSLTFFTLGSVPLASVAAFQNLKSKFASLPQVPQYTSPIGINSVASRPAIAMPYINVVKAQVHQPSDLANGAISIQQTDSTQSMNSATATASPAQPKLQLHSYFLLTFPSVSGGLTLCFDFFLFYYGNRNCKTFSGGYFVNGWPGVAADSGRSLIVIGYCLLG</sequence>
<gene>
    <name evidence="3" type="ORF">NP233_g12613</name>
</gene>